<dbReference type="EMBL" id="CP002630">
    <property type="protein sequence ID" value="AEB11815.1"/>
    <property type="molecule type" value="Genomic_DNA"/>
</dbReference>
<keyword evidence="2 4" id="KW-0442">Lipid degradation</keyword>
<dbReference type="InterPro" id="IPR050301">
    <property type="entry name" value="NTE"/>
</dbReference>
<feature type="domain" description="PNPLA" evidence="5">
    <location>
        <begin position="5"/>
        <end position="161"/>
    </location>
</feature>
<dbReference type="RefSeq" id="WP_013703863.1">
    <property type="nucleotide sequence ID" value="NC_015387.1"/>
</dbReference>
<evidence type="ECO:0000313" key="6">
    <source>
        <dbReference type="EMBL" id="AEB11815.1"/>
    </source>
</evidence>
<dbReference type="STRING" id="869210.Marky_1073"/>
<name>F2NMC7_MARHT</name>
<evidence type="ECO:0000256" key="2">
    <source>
        <dbReference type="ARBA" id="ARBA00022963"/>
    </source>
</evidence>
<dbReference type="GO" id="GO:0016042">
    <property type="term" value="P:lipid catabolic process"/>
    <property type="evidence" value="ECO:0007669"/>
    <property type="project" value="UniProtKB-UniRule"/>
</dbReference>
<feature type="active site" description="Nucleophile" evidence="4">
    <location>
        <position position="38"/>
    </location>
</feature>
<sequence>MRIGVALSGGGARGFAHIGVLEALEARGVEVACVAGTSMGAIVGALWAHGVPAREIYRLAERTPWVSLLNFVPRGGLVSGRKLRAFLAEYLPPTFEALERELVVVATDLASGEAVYLTRGTLPTAVLASAAYPGLLAPVEWEGRWLIDGGVVDNLPVDAARLLGADRVVAVDVTPGAGLPKGSDPPRSLIGTARRAVDVMLARLTAVRLALYPPEVYIRPEIPEVRFEDFGRLEEIVARGREAAEAALGAYAD</sequence>
<dbReference type="HOGENOM" id="CLU_047251_0_0_0"/>
<proteinExistence type="predicted"/>
<dbReference type="InterPro" id="IPR016035">
    <property type="entry name" value="Acyl_Trfase/lysoPLipase"/>
</dbReference>
<feature type="short sequence motif" description="GXSXG" evidence="4">
    <location>
        <begin position="36"/>
        <end position="40"/>
    </location>
</feature>
<dbReference type="GO" id="GO:0016787">
    <property type="term" value="F:hydrolase activity"/>
    <property type="evidence" value="ECO:0007669"/>
    <property type="project" value="UniProtKB-UniRule"/>
</dbReference>
<feature type="short sequence motif" description="DGA/G" evidence="4">
    <location>
        <begin position="148"/>
        <end position="150"/>
    </location>
</feature>
<dbReference type="SUPFAM" id="SSF52151">
    <property type="entry name" value="FabD/lysophospholipase-like"/>
    <property type="match status" value="1"/>
</dbReference>
<dbReference type="InterPro" id="IPR002641">
    <property type="entry name" value="PNPLA_dom"/>
</dbReference>
<reference evidence="6 7" key="1">
    <citation type="journal article" date="2012" name="Stand. Genomic Sci.">
        <title>Complete genome sequence of the aerobic, heterotroph Marinithermus hydrothermalis type strain (T1(T)) from a deep-sea hydrothermal vent chimney.</title>
        <authorList>
            <person name="Copeland A."/>
            <person name="Gu W."/>
            <person name="Yasawong M."/>
            <person name="Lapidus A."/>
            <person name="Lucas S."/>
            <person name="Deshpande S."/>
            <person name="Pagani I."/>
            <person name="Tapia R."/>
            <person name="Cheng J.F."/>
            <person name="Goodwin L.A."/>
            <person name="Pitluck S."/>
            <person name="Liolios K."/>
            <person name="Ivanova N."/>
            <person name="Mavromatis K."/>
            <person name="Mikhailova N."/>
            <person name="Pati A."/>
            <person name="Chen A."/>
            <person name="Palaniappan K."/>
            <person name="Land M."/>
            <person name="Pan C."/>
            <person name="Brambilla E.M."/>
            <person name="Rohde M."/>
            <person name="Tindall B.J."/>
            <person name="Sikorski J."/>
            <person name="Goker M."/>
            <person name="Detter J.C."/>
            <person name="Bristow J."/>
            <person name="Eisen J.A."/>
            <person name="Markowitz V."/>
            <person name="Hugenholtz P."/>
            <person name="Kyrpides N.C."/>
            <person name="Klenk H.P."/>
            <person name="Woyke T."/>
        </authorList>
    </citation>
    <scope>NUCLEOTIDE SEQUENCE [LARGE SCALE GENOMIC DNA]</scope>
    <source>
        <strain evidence="7">DSM 14884 / JCM 11576 / T1</strain>
    </source>
</reference>
<dbReference type="KEGG" id="mhd:Marky_1073"/>
<dbReference type="PANTHER" id="PTHR14226:SF76">
    <property type="entry name" value="NTE FAMILY PROTEIN RSSA"/>
    <property type="match status" value="1"/>
</dbReference>
<dbReference type="CDD" id="cd07205">
    <property type="entry name" value="Pat_PNPLA6_PNPLA7_NTE1_like"/>
    <property type="match status" value="1"/>
</dbReference>
<keyword evidence="3 4" id="KW-0443">Lipid metabolism</keyword>
<feature type="short sequence motif" description="GXGXXG" evidence="4">
    <location>
        <begin position="9"/>
        <end position="14"/>
    </location>
</feature>
<feature type="active site" description="Proton acceptor" evidence="4">
    <location>
        <position position="148"/>
    </location>
</feature>
<dbReference type="AlphaFoldDB" id="F2NMC7"/>
<dbReference type="Pfam" id="PF01734">
    <property type="entry name" value="Patatin"/>
    <property type="match status" value="1"/>
</dbReference>
<dbReference type="Gene3D" id="3.40.1090.10">
    <property type="entry name" value="Cytosolic phospholipase A2 catalytic domain"/>
    <property type="match status" value="2"/>
</dbReference>
<gene>
    <name evidence="6" type="ordered locus">Marky_1073</name>
</gene>
<evidence type="ECO:0000259" key="5">
    <source>
        <dbReference type="PROSITE" id="PS51635"/>
    </source>
</evidence>
<dbReference type="PANTHER" id="PTHR14226">
    <property type="entry name" value="NEUROPATHY TARGET ESTERASE/SWISS CHEESE D.MELANOGASTER"/>
    <property type="match status" value="1"/>
</dbReference>
<keyword evidence="1 4" id="KW-0378">Hydrolase</keyword>
<evidence type="ECO:0000313" key="7">
    <source>
        <dbReference type="Proteomes" id="UP000007030"/>
    </source>
</evidence>
<organism evidence="6 7">
    <name type="scientific">Marinithermus hydrothermalis (strain DSM 14884 / JCM 11576 / T1)</name>
    <dbReference type="NCBI Taxonomy" id="869210"/>
    <lineage>
        <taxon>Bacteria</taxon>
        <taxon>Thermotogati</taxon>
        <taxon>Deinococcota</taxon>
        <taxon>Deinococci</taxon>
        <taxon>Thermales</taxon>
        <taxon>Thermaceae</taxon>
        <taxon>Marinithermus</taxon>
    </lineage>
</organism>
<protein>
    <submittedName>
        <fullName evidence="6">Patatin</fullName>
    </submittedName>
</protein>
<dbReference type="Proteomes" id="UP000007030">
    <property type="component" value="Chromosome"/>
</dbReference>
<dbReference type="eggNOG" id="COG1752">
    <property type="taxonomic scope" value="Bacteria"/>
</dbReference>
<evidence type="ECO:0000256" key="4">
    <source>
        <dbReference type="PROSITE-ProRule" id="PRU01161"/>
    </source>
</evidence>
<keyword evidence="7" id="KW-1185">Reference proteome</keyword>
<evidence type="ECO:0000256" key="1">
    <source>
        <dbReference type="ARBA" id="ARBA00022801"/>
    </source>
</evidence>
<dbReference type="PROSITE" id="PS51635">
    <property type="entry name" value="PNPLA"/>
    <property type="match status" value="1"/>
</dbReference>
<accession>F2NMC7</accession>
<evidence type="ECO:0000256" key="3">
    <source>
        <dbReference type="ARBA" id="ARBA00023098"/>
    </source>
</evidence>